<dbReference type="PANTHER" id="PTHR44927:SF1">
    <property type="entry name" value="FK506-BINDING PROTEIN 15"/>
    <property type="match status" value="1"/>
</dbReference>
<dbReference type="EC" id="5.2.1.8" evidence="15"/>
<evidence type="ECO:0000256" key="9">
    <source>
        <dbReference type="ARBA" id="ARBA00022753"/>
    </source>
</evidence>
<keyword evidence="7" id="KW-0597">Phosphoprotein</keyword>
<dbReference type="PANTHER" id="PTHR44927">
    <property type="entry name" value="FK506-BINDING PROTEIN 15"/>
    <property type="match status" value="1"/>
</dbReference>
<name>A0A091D8H3_FUKDA</name>
<evidence type="ECO:0000256" key="10">
    <source>
        <dbReference type="ARBA" id="ARBA00022990"/>
    </source>
</evidence>
<evidence type="ECO:0000256" key="3">
    <source>
        <dbReference type="ARBA" id="ARBA00004496"/>
    </source>
</evidence>
<evidence type="ECO:0000256" key="13">
    <source>
        <dbReference type="ARBA" id="ARBA00023273"/>
    </source>
</evidence>
<dbReference type="GO" id="GO:0003779">
    <property type="term" value="F:actin binding"/>
    <property type="evidence" value="ECO:0007669"/>
    <property type="project" value="UniProtKB-KW"/>
</dbReference>
<feature type="domain" description="PPIase FKBP-type" evidence="17">
    <location>
        <begin position="171"/>
        <end position="264"/>
    </location>
</feature>
<comment type="catalytic activity">
    <reaction evidence="15">
        <text>[protein]-peptidylproline (omega=180) = [protein]-peptidylproline (omega=0)</text>
        <dbReference type="Rhea" id="RHEA:16237"/>
        <dbReference type="Rhea" id="RHEA-COMP:10747"/>
        <dbReference type="Rhea" id="RHEA-COMP:10748"/>
        <dbReference type="ChEBI" id="CHEBI:83833"/>
        <dbReference type="ChEBI" id="CHEBI:83834"/>
        <dbReference type="EC" id="5.2.1.8"/>
    </reaction>
</comment>
<dbReference type="GO" id="GO:0003755">
    <property type="term" value="F:peptidyl-prolyl cis-trans isomerase activity"/>
    <property type="evidence" value="ECO:0007669"/>
    <property type="project" value="UniProtKB-KW"/>
</dbReference>
<keyword evidence="6" id="KW-0963">Cytoplasm</keyword>
<evidence type="ECO:0000256" key="2">
    <source>
        <dbReference type="ARBA" id="ARBA00004489"/>
    </source>
</evidence>
<dbReference type="InterPro" id="IPR001179">
    <property type="entry name" value="PPIase_FKBP_dom"/>
</dbReference>
<dbReference type="Proteomes" id="UP000028990">
    <property type="component" value="Unassembled WGS sequence"/>
</dbReference>
<keyword evidence="13" id="KW-0966">Cell projection</keyword>
<evidence type="ECO:0000256" key="4">
    <source>
        <dbReference type="ARBA" id="ARBA00006577"/>
    </source>
</evidence>
<evidence type="ECO:0000256" key="12">
    <source>
        <dbReference type="ARBA" id="ARBA00023203"/>
    </source>
</evidence>
<evidence type="ECO:0000313" key="19">
    <source>
        <dbReference type="Proteomes" id="UP000028990"/>
    </source>
</evidence>
<keyword evidence="19" id="KW-1185">Reference proteome</keyword>
<keyword evidence="15" id="KW-0413">Isomerase</keyword>
<evidence type="ECO:0000256" key="1">
    <source>
        <dbReference type="ARBA" id="ARBA00004412"/>
    </source>
</evidence>
<reference evidence="18 19" key="1">
    <citation type="submission" date="2013-11" db="EMBL/GenBank/DDBJ databases">
        <title>The Damaraland mole rat (Fukomys damarensis) genome and evolution of African mole rats.</title>
        <authorList>
            <person name="Gladyshev V.N."/>
            <person name="Fang X."/>
        </authorList>
    </citation>
    <scope>NUCLEOTIDE SEQUENCE [LARGE SCALE GENOMIC DNA]</scope>
    <source>
        <tissue evidence="18">Liver</tissue>
    </source>
</reference>
<evidence type="ECO:0000256" key="5">
    <source>
        <dbReference type="ARBA" id="ARBA00022448"/>
    </source>
</evidence>
<keyword evidence="10" id="KW-0007">Acetylation</keyword>
<gene>
    <name evidence="18" type="ORF">H920_11856</name>
</gene>
<accession>A0A091D8H3</accession>
<dbReference type="AlphaFoldDB" id="A0A091D8H3"/>
<dbReference type="GO" id="GO:0030426">
    <property type="term" value="C:growth cone"/>
    <property type="evidence" value="ECO:0007669"/>
    <property type="project" value="TreeGrafter"/>
</dbReference>
<keyword evidence="12" id="KW-0009">Actin-binding</keyword>
<proteinExistence type="inferred from homology"/>
<sequence>MFGAGDEDDTDFLSPSGGARLASLFGLDEASAGHGNEFFQYTAPKQPKKGQGTTATENQAPKPAPTTPGTSIVLVATAVHAYRYTNGQYVKQGKFGAAVLGNHITREVRPNNYSTFYDDQRQNWSIMFESEKAAVEFNKQVCIAKCNSTSTLEAVLSQDLIVAEGSAVEAGDSLEVAYTGWLFQNHVLGQVFDSTAVKDKLLRLKLGSGKVIKAWEDGMLGMKKGGKRLLIVPATCAAGSEGVIGWTQSADSVLVFEVEIKRVSETAMCA</sequence>
<comment type="subcellular location">
    <subcellularLocation>
        <location evidence="2">Cell projection</location>
        <location evidence="2">Axon</location>
    </subcellularLocation>
    <subcellularLocation>
        <location evidence="3">Cytoplasm</location>
    </subcellularLocation>
    <subcellularLocation>
        <location evidence="1">Early endosome</location>
    </subcellularLocation>
</comment>
<dbReference type="Gene3D" id="3.10.50.40">
    <property type="match status" value="1"/>
</dbReference>
<organism evidence="18 19">
    <name type="scientific">Fukomys damarensis</name>
    <name type="common">Damaraland mole rat</name>
    <name type="synonym">Cryptomys damarensis</name>
    <dbReference type="NCBI Taxonomy" id="885580"/>
    <lineage>
        <taxon>Eukaryota</taxon>
        <taxon>Metazoa</taxon>
        <taxon>Chordata</taxon>
        <taxon>Craniata</taxon>
        <taxon>Vertebrata</taxon>
        <taxon>Euteleostomi</taxon>
        <taxon>Mammalia</taxon>
        <taxon>Eutheria</taxon>
        <taxon>Euarchontoglires</taxon>
        <taxon>Glires</taxon>
        <taxon>Rodentia</taxon>
        <taxon>Hystricomorpha</taxon>
        <taxon>Bathyergidae</taxon>
        <taxon>Fukomys</taxon>
    </lineage>
</organism>
<keyword evidence="8" id="KW-0254">Endocytosis</keyword>
<keyword evidence="11" id="KW-0175">Coiled coil</keyword>
<comment type="similarity">
    <text evidence="4">Belongs to the FKBP-type PPIase family.</text>
</comment>
<dbReference type="GO" id="GO:0006897">
    <property type="term" value="P:endocytosis"/>
    <property type="evidence" value="ECO:0007669"/>
    <property type="project" value="UniProtKB-KW"/>
</dbReference>
<evidence type="ECO:0000256" key="7">
    <source>
        <dbReference type="ARBA" id="ARBA00022553"/>
    </source>
</evidence>
<feature type="region of interest" description="Disordered" evidence="16">
    <location>
        <begin position="40"/>
        <end position="69"/>
    </location>
</feature>
<dbReference type="Pfam" id="PF00254">
    <property type="entry name" value="FKBP_C"/>
    <property type="match status" value="1"/>
</dbReference>
<evidence type="ECO:0000256" key="8">
    <source>
        <dbReference type="ARBA" id="ARBA00022583"/>
    </source>
</evidence>
<evidence type="ECO:0000256" key="16">
    <source>
        <dbReference type="SAM" id="MobiDB-lite"/>
    </source>
</evidence>
<dbReference type="GO" id="GO:0005769">
    <property type="term" value="C:early endosome"/>
    <property type="evidence" value="ECO:0007669"/>
    <property type="project" value="UniProtKB-SubCell"/>
</dbReference>
<keyword evidence="5" id="KW-0813">Transport</keyword>
<dbReference type="InterPro" id="IPR046357">
    <property type="entry name" value="PPIase_dom_sf"/>
</dbReference>
<protein>
    <recommendedName>
        <fullName evidence="15">peptidylprolyl isomerase</fullName>
        <ecNumber evidence="15">5.2.1.8</ecNumber>
    </recommendedName>
</protein>
<keyword evidence="9" id="KW-0967">Endosome</keyword>
<comment type="subunit">
    <text evidence="14">Interacts with WIP and actin. Interacts with TBC1D23.</text>
</comment>
<evidence type="ECO:0000256" key="6">
    <source>
        <dbReference type="ARBA" id="ARBA00022490"/>
    </source>
</evidence>
<dbReference type="FunFam" id="3.10.50.40:FF:000020">
    <property type="entry name" value="Peptidylprolyl isomerase"/>
    <property type="match status" value="1"/>
</dbReference>
<dbReference type="EMBL" id="KN123095">
    <property type="protein sequence ID" value="KFO26753.1"/>
    <property type="molecule type" value="Genomic_DNA"/>
</dbReference>
<dbReference type="PROSITE" id="PS50059">
    <property type="entry name" value="FKBP_PPIASE"/>
    <property type="match status" value="1"/>
</dbReference>
<evidence type="ECO:0000256" key="15">
    <source>
        <dbReference type="PROSITE-ProRule" id="PRU00277"/>
    </source>
</evidence>
<keyword evidence="15" id="KW-0697">Rotamase</keyword>
<evidence type="ECO:0000256" key="11">
    <source>
        <dbReference type="ARBA" id="ARBA00023054"/>
    </source>
</evidence>
<evidence type="ECO:0000259" key="17">
    <source>
        <dbReference type="PROSITE" id="PS50059"/>
    </source>
</evidence>
<evidence type="ECO:0000256" key="14">
    <source>
        <dbReference type="ARBA" id="ARBA00065657"/>
    </source>
</evidence>
<evidence type="ECO:0000313" key="18">
    <source>
        <dbReference type="EMBL" id="KFO26753.1"/>
    </source>
</evidence>
<dbReference type="SUPFAM" id="SSF54534">
    <property type="entry name" value="FKBP-like"/>
    <property type="match status" value="1"/>
</dbReference>